<dbReference type="RefSeq" id="WP_183349705.1">
    <property type="nucleotide sequence ID" value="NZ_JACHEO010000006.1"/>
</dbReference>
<accession>A0A840USK1</accession>
<dbReference type="InterPro" id="IPR035069">
    <property type="entry name" value="TTHA1013/TTHA0281-like"/>
</dbReference>
<dbReference type="SUPFAM" id="SSF143100">
    <property type="entry name" value="TTHA1013/TTHA0281-like"/>
    <property type="match status" value="1"/>
</dbReference>
<organism evidence="1 2">
    <name type="scientific">Desulfoprunum benzoelyticum</name>
    <dbReference type="NCBI Taxonomy" id="1506996"/>
    <lineage>
        <taxon>Bacteria</taxon>
        <taxon>Pseudomonadati</taxon>
        <taxon>Thermodesulfobacteriota</taxon>
        <taxon>Desulfobulbia</taxon>
        <taxon>Desulfobulbales</taxon>
        <taxon>Desulfobulbaceae</taxon>
        <taxon>Desulfoprunum</taxon>
    </lineage>
</organism>
<dbReference type="Pfam" id="PF05534">
    <property type="entry name" value="HicB"/>
    <property type="match status" value="1"/>
</dbReference>
<dbReference type="InterPro" id="IPR008651">
    <property type="entry name" value="Uncharacterised_HicB"/>
</dbReference>
<evidence type="ECO:0000313" key="1">
    <source>
        <dbReference type="EMBL" id="MBB5347703.1"/>
    </source>
</evidence>
<dbReference type="Proteomes" id="UP000539642">
    <property type="component" value="Unassembled WGS sequence"/>
</dbReference>
<gene>
    <name evidence="1" type="ORF">HNQ81_001427</name>
</gene>
<sequence length="110" mass="11858">MNAMTHKGYAARVEFDAEDRIFVGRVIGIRDVVSFHGETVSELENSFREAVDDYLDACASLGQQPNKPYSGKLLIRVNAEVHAAVAAAAESAGKSLNQWAAEVLNKAAHA</sequence>
<dbReference type="GO" id="GO:0006355">
    <property type="term" value="P:regulation of DNA-templated transcription"/>
    <property type="evidence" value="ECO:0007669"/>
    <property type="project" value="InterPro"/>
</dbReference>
<protein>
    <submittedName>
        <fullName evidence="1">Putative HicB family RNase H-like nuclease</fullName>
    </submittedName>
</protein>
<proteinExistence type="predicted"/>
<dbReference type="SUPFAM" id="SSF47598">
    <property type="entry name" value="Ribbon-helix-helix"/>
    <property type="match status" value="1"/>
</dbReference>
<reference evidence="1 2" key="1">
    <citation type="submission" date="2020-08" db="EMBL/GenBank/DDBJ databases">
        <title>Genomic Encyclopedia of Type Strains, Phase IV (KMG-IV): sequencing the most valuable type-strain genomes for metagenomic binning, comparative biology and taxonomic classification.</title>
        <authorList>
            <person name="Goeker M."/>
        </authorList>
    </citation>
    <scope>NUCLEOTIDE SEQUENCE [LARGE SCALE GENOMIC DNA]</scope>
    <source>
        <strain evidence="1 2">DSM 28570</strain>
    </source>
</reference>
<name>A0A840USK1_9BACT</name>
<dbReference type="EMBL" id="JACHEO010000006">
    <property type="protein sequence ID" value="MBB5347703.1"/>
    <property type="molecule type" value="Genomic_DNA"/>
</dbReference>
<keyword evidence="2" id="KW-1185">Reference proteome</keyword>
<comment type="caution">
    <text evidence="1">The sequence shown here is derived from an EMBL/GenBank/DDBJ whole genome shotgun (WGS) entry which is preliminary data.</text>
</comment>
<evidence type="ECO:0000313" key="2">
    <source>
        <dbReference type="Proteomes" id="UP000539642"/>
    </source>
</evidence>
<dbReference type="InterPro" id="IPR010985">
    <property type="entry name" value="Ribbon_hlx_hlx"/>
</dbReference>
<dbReference type="AlphaFoldDB" id="A0A840USK1"/>